<keyword evidence="2" id="KW-1185">Reference proteome</keyword>
<comment type="caution">
    <text evidence="1">The sequence shown here is derived from an EMBL/GenBank/DDBJ whole genome shotgun (WGS) entry which is preliminary data.</text>
</comment>
<accession>A0A2P8G4X1</accession>
<organism evidence="1 2">
    <name type="scientific">Chitinophaga ginsengisoli</name>
    <dbReference type="NCBI Taxonomy" id="363837"/>
    <lineage>
        <taxon>Bacteria</taxon>
        <taxon>Pseudomonadati</taxon>
        <taxon>Bacteroidota</taxon>
        <taxon>Chitinophagia</taxon>
        <taxon>Chitinophagales</taxon>
        <taxon>Chitinophagaceae</taxon>
        <taxon>Chitinophaga</taxon>
    </lineage>
</organism>
<sequence length="303" mass="33100">MINPLSALSQSAIPPDLVAWLAQFKNLQGVPFNYLVTDERLLPPETIRFFQVDATWSDALVDGAMSIGRQYTTATQPSPDLMAEQAHRISMDKLVNTTQANIRRLQFKGAVPADVSAATVITGFLLRSVAVSSWPGMEVAGYAKNASPYDNEKGIITPDQIQALDILRLENLSSTVLIGLFNGPLYELVLHQPPEAIHFGFTAIDPVNNSVSKSLRVPAPGWDDAISYKEDKNVSFDAFTDATHRVLDLQKMSQLMGQTFHKMGIAPGYFPQQQAMLSSDFGLQMVQGVGLVSFINDVAGESI</sequence>
<dbReference type="Proteomes" id="UP000240978">
    <property type="component" value="Unassembled WGS sequence"/>
</dbReference>
<protein>
    <submittedName>
        <fullName evidence="1">Uncharacterized protein</fullName>
    </submittedName>
</protein>
<dbReference type="RefSeq" id="WP_106603406.1">
    <property type="nucleotide sequence ID" value="NZ_PYGK01000007.1"/>
</dbReference>
<proteinExistence type="predicted"/>
<reference evidence="1 2" key="1">
    <citation type="submission" date="2018-03" db="EMBL/GenBank/DDBJ databases">
        <title>Genomic Encyclopedia of Archaeal and Bacterial Type Strains, Phase II (KMG-II): from individual species to whole genera.</title>
        <authorList>
            <person name="Goeker M."/>
        </authorList>
    </citation>
    <scope>NUCLEOTIDE SEQUENCE [LARGE SCALE GENOMIC DNA]</scope>
    <source>
        <strain evidence="1 2">DSM 18107</strain>
    </source>
</reference>
<dbReference type="EMBL" id="PYGK01000007">
    <property type="protein sequence ID" value="PSL29019.1"/>
    <property type="molecule type" value="Genomic_DNA"/>
</dbReference>
<dbReference type="OrthoDB" id="4846903at2"/>
<name>A0A2P8G4X1_9BACT</name>
<gene>
    <name evidence="1" type="ORF">CLV42_107165</name>
</gene>
<evidence type="ECO:0000313" key="1">
    <source>
        <dbReference type="EMBL" id="PSL29019.1"/>
    </source>
</evidence>
<evidence type="ECO:0000313" key="2">
    <source>
        <dbReference type="Proteomes" id="UP000240978"/>
    </source>
</evidence>
<dbReference type="AlphaFoldDB" id="A0A2P8G4X1"/>